<organism evidence="5 6">
    <name type="scientific">Chelativorans intermedius</name>
    <dbReference type="NCBI Taxonomy" id="515947"/>
    <lineage>
        <taxon>Bacteria</taxon>
        <taxon>Pseudomonadati</taxon>
        <taxon>Pseudomonadota</taxon>
        <taxon>Alphaproteobacteria</taxon>
        <taxon>Hyphomicrobiales</taxon>
        <taxon>Phyllobacteriaceae</taxon>
        <taxon>Chelativorans</taxon>
    </lineage>
</organism>
<dbReference type="PANTHER" id="PTHR43580:SF2">
    <property type="entry name" value="CYTOKINE-LIKE NUCLEAR FACTOR N-PAC"/>
    <property type="match status" value="1"/>
</dbReference>
<dbReference type="PANTHER" id="PTHR43580">
    <property type="entry name" value="OXIDOREDUCTASE GLYR1-RELATED"/>
    <property type="match status" value="1"/>
</dbReference>
<evidence type="ECO:0000256" key="1">
    <source>
        <dbReference type="ARBA" id="ARBA00023002"/>
    </source>
</evidence>
<comment type="caution">
    <text evidence="5">The sequence shown here is derived from an EMBL/GenBank/DDBJ whole genome shotgun (WGS) entry which is preliminary data.</text>
</comment>
<evidence type="ECO:0000259" key="4">
    <source>
        <dbReference type="Pfam" id="PF14833"/>
    </source>
</evidence>
<dbReference type="InterPro" id="IPR002204">
    <property type="entry name" value="3-OH-isobutyrate_DH-rel_CS"/>
</dbReference>
<dbReference type="InterPro" id="IPR008927">
    <property type="entry name" value="6-PGluconate_DH-like_C_sf"/>
</dbReference>
<protein>
    <submittedName>
        <fullName evidence="5">NAD(P)-dependent oxidoreductase</fullName>
        <ecNumber evidence="5">1.1.-.-</ecNumber>
    </submittedName>
</protein>
<feature type="domain" description="6-phosphogluconate dehydrogenase NADP-binding" evidence="3">
    <location>
        <begin position="4"/>
        <end position="160"/>
    </location>
</feature>
<dbReference type="GO" id="GO:0016491">
    <property type="term" value="F:oxidoreductase activity"/>
    <property type="evidence" value="ECO:0007669"/>
    <property type="project" value="UniProtKB-KW"/>
</dbReference>
<feature type="domain" description="3-hydroxyisobutyrate dehydrogenase-like NAD-binding" evidence="4">
    <location>
        <begin position="165"/>
        <end position="283"/>
    </location>
</feature>
<dbReference type="EMBL" id="JBHLXD010000010">
    <property type="protein sequence ID" value="MFC0208312.1"/>
    <property type="molecule type" value="Genomic_DNA"/>
</dbReference>
<dbReference type="InterPro" id="IPR006115">
    <property type="entry name" value="6PGDH_NADP-bd"/>
</dbReference>
<dbReference type="InterPro" id="IPR036291">
    <property type="entry name" value="NAD(P)-bd_dom_sf"/>
</dbReference>
<dbReference type="InterPro" id="IPR015815">
    <property type="entry name" value="HIBADH-related"/>
</dbReference>
<dbReference type="PROSITE" id="PS00895">
    <property type="entry name" value="3_HYDROXYISOBUT_DH"/>
    <property type="match status" value="1"/>
</dbReference>
<dbReference type="InterPro" id="IPR013328">
    <property type="entry name" value="6PGD_dom2"/>
</dbReference>
<dbReference type="PIRSF" id="PIRSF000103">
    <property type="entry name" value="HIBADH"/>
    <property type="match status" value="1"/>
</dbReference>
<proteinExistence type="predicted"/>
<dbReference type="EC" id="1.1.-.-" evidence="5"/>
<dbReference type="Gene3D" id="1.10.1040.10">
    <property type="entry name" value="N-(1-d-carboxylethyl)-l-norvaline Dehydrogenase, domain 2"/>
    <property type="match status" value="1"/>
</dbReference>
<reference evidence="5 6" key="1">
    <citation type="submission" date="2024-09" db="EMBL/GenBank/DDBJ databases">
        <authorList>
            <person name="Sun Q."/>
            <person name="Mori K."/>
        </authorList>
    </citation>
    <scope>NUCLEOTIDE SEQUENCE [LARGE SCALE GENOMIC DNA]</scope>
    <source>
        <strain evidence="5 6">CCM 8543</strain>
    </source>
</reference>
<dbReference type="SUPFAM" id="SSF51735">
    <property type="entry name" value="NAD(P)-binding Rossmann-fold domains"/>
    <property type="match status" value="1"/>
</dbReference>
<evidence type="ECO:0000256" key="2">
    <source>
        <dbReference type="ARBA" id="ARBA00023027"/>
    </source>
</evidence>
<keyword evidence="1 5" id="KW-0560">Oxidoreductase</keyword>
<evidence type="ECO:0000259" key="3">
    <source>
        <dbReference type="Pfam" id="PF03446"/>
    </source>
</evidence>
<dbReference type="RefSeq" id="WP_261519861.1">
    <property type="nucleotide sequence ID" value="NZ_JAODNW010000007.1"/>
</dbReference>
<keyword evidence="6" id="KW-1185">Reference proteome</keyword>
<gene>
    <name evidence="5" type="ORF">ACFFJ2_07870</name>
</gene>
<sequence length="289" mass="29407">MTAVAILGLGAMGVRMAGRLLAAGHQVIVWNRTPDRAEHLVEGGARLAASPAEAAAISECCIAMVRDEEASCAVWLGEGGALAALPEEALAVECSTVGPAWARTLSARAASRSIGFLDAPVVGSRPQAEAGELIFLAGGDAAAVEKFRPRAAEMGKALRHCGESGAGAAAKLIVNGLFAVQLAAMAEMIGLADGIGVDADRVLPILSDTAVFSPAMRGAGAAMLAGDWKPLFPIDLVAKDLRLVADAGREGSAATPLTALAMQIYAEARDAGLGGDNINGIVQRYRPAC</sequence>
<keyword evidence="2" id="KW-0520">NAD</keyword>
<dbReference type="Pfam" id="PF03446">
    <property type="entry name" value="NAD_binding_2"/>
    <property type="match status" value="1"/>
</dbReference>
<evidence type="ECO:0000313" key="5">
    <source>
        <dbReference type="EMBL" id="MFC0208312.1"/>
    </source>
</evidence>
<dbReference type="Proteomes" id="UP001589755">
    <property type="component" value="Unassembled WGS sequence"/>
</dbReference>
<evidence type="ECO:0000313" key="6">
    <source>
        <dbReference type="Proteomes" id="UP001589755"/>
    </source>
</evidence>
<accession>A0ABV6D6S3</accession>
<dbReference type="SUPFAM" id="SSF48179">
    <property type="entry name" value="6-phosphogluconate dehydrogenase C-terminal domain-like"/>
    <property type="match status" value="1"/>
</dbReference>
<name>A0ABV6D6S3_9HYPH</name>
<dbReference type="Gene3D" id="3.40.50.720">
    <property type="entry name" value="NAD(P)-binding Rossmann-like Domain"/>
    <property type="match status" value="1"/>
</dbReference>
<dbReference type="Pfam" id="PF14833">
    <property type="entry name" value="NAD_binding_11"/>
    <property type="match status" value="1"/>
</dbReference>
<dbReference type="InterPro" id="IPR029154">
    <property type="entry name" value="HIBADH-like_NADP-bd"/>
</dbReference>
<dbReference type="InterPro" id="IPR051265">
    <property type="entry name" value="HIBADH-related_NP60_sf"/>
</dbReference>